<gene>
    <name evidence="1 2" type="primary">gatC</name>
    <name evidence="2" type="ORF">FEAC_06170</name>
</gene>
<evidence type="ECO:0000313" key="2">
    <source>
        <dbReference type="EMBL" id="KJE77509.1"/>
    </source>
</evidence>
<accession>A0A0D8FX02</accession>
<evidence type="ECO:0000313" key="3">
    <source>
        <dbReference type="Proteomes" id="UP000032336"/>
    </source>
</evidence>
<dbReference type="InterPro" id="IPR003837">
    <property type="entry name" value="GatC"/>
</dbReference>
<protein>
    <recommendedName>
        <fullName evidence="1">Aspartyl/glutamyl-tRNA(Asn/Gln) amidotransferase subunit C</fullName>
        <shortName evidence="1">Asp/Glu-ADT subunit C</shortName>
        <ecNumber evidence="1">6.3.5.-</ecNumber>
    </recommendedName>
</protein>
<proteinExistence type="inferred from homology"/>
<name>A0A0D8FX02_9ACTN</name>
<dbReference type="NCBIfam" id="TIGR00135">
    <property type="entry name" value="gatC"/>
    <property type="match status" value="1"/>
</dbReference>
<sequence>MTNRIDQADVAHIAQLARLSLSGEELIEYQSTLSRILEVIEVMNSEDLSSYPPMDHPLETVNLLRDDVVHPGLDREVVLAMAPSSEDEYFRVPRILGAP</sequence>
<keyword evidence="1 2" id="KW-0436">Ligase</keyword>
<dbReference type="Proteomes" id="UP000032336">
    <property type="component" value="Unassembled WGS sequence"/>
</dbReference>
<dbReference type="GO" id="GO:0006412">
    <property type="term" value="P:translation"/>
    <property type="evidence" value="ECO:0007669"/>
    <property type="project" value="UniProtKB-UniRule"/>
</dbReference>
<dbReference type="GO" id="GO:0005524">
    <property type="term" value="F:ATP binding"/>
    <property type="evidence" value="ECO:0007669"/>
    <property type="project" value="UniProtKB-KW"/>
</dbReference>
<comment type="similarity">
    <text evidence="1">Belongs to the GatC family.</text>
</comment>
<comment type="caution">
    <text evidence="2">The sequence shown here is derived from an EMBL/GenBank/DDBJ whole genome shotgun (WGS) entry which is preliminary data.</text>
</comment>
<dbReference type="EC" id="6.3.5.-" evidence="1"/>
<dbReference type="EMBL" id="JXUW01000004">
    <property type="protein sequence ID" value="KJE77509.1"/>
    <property type="molecule type" value="Genomic_DNA"/>
</dbReference>
<dbReference type="GO" id="GO:0050566">
    <property type="term" value="F:asparaginyl-tRNA synthase (glutamine-hydrolyzing) activity"/>
    <property type="evidence" value="ECO:0007669"/>
    <property type="project" value="RHEA"/>
</dbReference>
<dbReference type="STRING" id="1121877.FEAC_06170"/>
<keyword evidence="1" id="KW-0648">Protein biosynthesis</keyword>
<dbReference type="AlphaFoldDB" id="A0A0D8FX02"/>
<dbReference type="GeneID" id="78371923"/>
<keyword evidence="1" id="KW-0547">Nucleotide-binding</keyword>
<dbReference type="GO" id="GO:0070681">
    <property type="term" value="P:glutaminyl-tRNAGln biosynthesis via transamidation"/>
    <property type="evidence" value="ECO:0007669"/>
    <property type="project" value="TreeGrafter"/>
</dbReference>
<evidence type="ECO:0000256" key="1">
    <source>
        <dbReference type="HAMAP-Rule" id="MF_00122"/>
    </source>
</evidence>
<organism evidence="2 3">
    <name type="scientific">Ferrimicrobium acidiphilum DSM 19497</name>
    <dbReference type="NCBI Taxonomy" id="1121877"/>
    <lineage>
        <taxon>Bacteria</taxon>
        <taxon>Bacillati</taxon>
        <taxon>Actinomycetota</taxon>
        <taxon>Acidimicrobiia</taxon>
        <taxon>Acidimicrobiales</taxon>
        <taxon>Acidimicrobiaceae</taxon>
        <taxon>Ferrimicrobium</taxon>
    </lineage>
</organism>
<dbReference type="SUPFAM" id="SSF141000">
    <property type="entry name" value="Glu-tRNAGln amidotransferase C subunit"/>
    <property type="match status" value="1"/>
</dbReference>
<dbReference type="PANTHER" id="PTHR15004:SF0">
    <property type="entry name" value="GLUTAMYL-TRNA(GLN) AMIDOTRANSFERASE SUBUNIT C, MITOCHONDRIAL"/>
    <property type="match status" value="1"/>
</dbReference>
<comment type="catalytic activity">
    <reaction evidence="1">
        <text>L-glutamyl-tRNA(Gln) + L-glutamine + ATP + H2O = L-glutaminyl-tRNA(Gln) + L-glutamate + ADP + phosphate + H(+)</text>
        <dbReference type="Rhea" id="RHEA:17521"/>
        <dbReference type="Rhea" id="RHEA-COMP:9681"/>
        <dbReference type="Rhea" id="RHEA-COMP:9684"/>
        <dbReference type="ChEBI" id="CHEBI:15377"/>
        <dbReference type="ChEBI" id="CHEBI:15378"/>
        <dbReference type="ChEBI" id="CHEBI:29985"/>
        <dbReference type="ChEBI" id="CHEBI:30616"/>
        <dbReference type="ChEBI" id="CHEBI:43474"/>
        <dbReference type="ChEBI" id="CHEBI:58359"/>
        <dbReference type="ChEBI" id="CHEBI:78520"/>
        <dbReference type="ChEBI" id="CHEBI:78521"/>
        <dbReference type="ChEBI" id="CHEBI:456216"/>
    </reaction>
</comment>
<comment type="catalytic activity">
    <reaction evidence="1">
        <text>L-aspartyl-tRNA(Asn) + L-glutamine + ATP + H2O = L-asparaginyl-tRNA(Asn) + L-glutamate + ADP + phosphate + 2 H(+)</text>
        <dbReference type="Rhea" id="RHEA:14513"/>
        <dbReference type="Rhea" id="RHEA-COMP:9674"/>
        <dbReference type="Rhea" id="RHEA-COMP:9677"/>
        <dbReference type="ChEBI" id="CHEBI:15377"/>
        <dbReference type="ChEBI" id="CHEBI:15378"/>
        <dbReference type="ChEBI" id="CHEBI:29985"/>
        <dbReference type="ChEBI" id="CHEBI:30616"/>
        <dbReference type="ChEBI" id="CHEBI:43474"/>
        <dbReference type="ChEBI" id="CHEBI:58359"/>
        <dbReference type="ChEBI" id="CHEBI:78515"/>
        <dbReference type="ChEBI" id="CHEBI:78516"/>
        <dbReference type="ChEBI" id="CHEBI:456216"/>
    </reaction>
</comment>
<dbReference type="eggNOG" id="COG0721">
    <property type="taxonomic scope" value="Bacteria"/>
</dbReference>
<dbReference type="GO" id="GO:0016740">
    <property type="term" value="F:transferase activity"/>
    <property type="evidence" value="ECO:0007669"/>
    <property type="project" value="UniProtKB-KW"/>
</dbReference>
<comment type="subunit">
    <text evidence="1">Heterotrimer of A, B and C subunits.</text>
</comment>
<dbReference type="RefSeq" id="WP_035388561.1">
    <property type="nucleotide sequence ID" value="NZ_JQKF01000003.1"/>
</dbReference>
<dbReference type="HAMAP" id="MF_00122">
    <property type="entry name" value="GatC"/>
    <property type="match status" value="1"/>
</dbReference>
<keyword evidence="1" id="KW-0067">ATP-binding</keyword>
<dbReference type="InterPro" id="IPR036113">
    <property type="entry name" value="Asp/Glu-ADT_sf_sub_c"/>
</dbReference>
<dbReference type="OrthoDB" id="5295223at2"/>
<reference evidence="2 3" key="1">
    <citation type="submission" date="2015-01" db="EMBL/GenBank/DDBJ databases">
        <title>Draft genome of the acidophilic iron oxidizer Ferrimicrobium acidiphilum strain T23.</title>
        <authorList>
            <person name="Poehlein A."/>
            <person name="Eisen S."/>
            <person name="Schloemann M."/>
            <person name="Johnson B.D."/>
            <person name="Daniel R."/>
            <person name="Muehling M."/>
        </authorList>
    </citation>
    <scope>NUCLEOTIDE SEQUENCE [LARGE SCALE GENOMIC DNA]</scope>
    <source>
        <strain evidence="2 3">T23</strain>
    </source>
</reference>
<dbReference type="PANTHER" id="PTHR15004">
    <property type="entry name" value="GLUTAMYL-TRNA(GLN) AMIDOTRANSFERASE SUBUNIT C, MITOCHONDRIAL"/>
    <property type="match status" value="1"/>
</dbReference>
<dbReference type="GO" id="GO:0006450">
    <property type="term" value="P:regulation of translational fidelity"/>
    <property type="evidence" value="ECO:0007669"/>
    <property type="project" value="InterPro"/>
</dbReference>
<dbReference type="GO" id="GO:0050567">
    <property type="term" value="F:glutaminyl-tRNA synthase (glutamine-hydrolyzing) activity"/>
    <property type="evidence" value="ECO:0007669"/>
    <property type="project" value="UniProtKB-UniRule"/>
</dbReference>
<keyword evidence="2" id="KW-0808">Transferase</keyword>
<keyword evidence="3" id="KW-1185">Reference proteome</keyword>
<comment type="function">
    <text evidence="1">Allows the formation of correctly charged Asn-tRNA(Asn) or Gln-tRNA(Gln) through the transamidation of misacylated Asp-tRNA(Asn) or Glu-tRNA(Gln) in organisms which lack either or both of asparaginyl-tRNA or glutaminyl-tRNA synthetases. The reaction takes place in the presence of glutamine and ATP through an activated phospho-Asp-tRNA(Asn) or phospho-Glu-tRNA(Gln).</text>
</comment>
<dbReference type="Pfam" id="PF02686">
    <property type="entry name" value="GatC"/>
    <property type="match status" value="1"/>
</dbReference>
<dbReference type="Gene3D" id="1.10.20.60">
    <property type="entry name" value="Glu-tRNAGln amidotransferase C subunit, N-terminal domain"/>
    <property type="match status" value="1"/>
</dbReference>